<dbReference type="Gene3D" id="1.20.80.30">
    <property type="match status" value="1"/>
</dbReference>
<dbReference type="Gene3D" id="1.10.189.10">
    <property type="entry name" value="Pyruvate Phosphate Dikinase, domain 2"/>
    <property type="match status" value="1"/>
</dbReference>
<evidence type="ECO:0000256" key="12">
    <source>
        <dbReference type="PIRSR" id="PIRSR000853-1"/>
    </source>
</evidence>
<evidence type="ECO:0000256" key="5">
    <source>
        <dbReference type="ARBA" id="ARBA00022679"/>
    </source>
</evidence>
<dbReference type="EC" id="2.7.9.1" evidence="3 11"/>
<keyword evidence="18" id="KW-0670">Pyruvate</keyword>
<evidence type="ECO:0000256" key="6">
    <source>
        <dbReference type="ARBA" id="ARBA00022723"/>
    </source>
</evidence>
<evidence type="ECO:0000256" key="11">
    <source>
        <dbReference type="PIRNR" id="PIRNR000853"/>
    </source>
</evidence>
<dbReference type="Gene3D" id="3.20.20.60">
    <property type="entry name" value="Phosphoenolpyruvate-binding domains"/>
    <property type="match status" value="1"/>
</dbReference>
<dbReference type="PIRSF" id="PIRSF000853">
    <property type="entry name" value="PPDK"/>
    <property type="match status" value="1"/>
</dbReference>
<feature type="active site" description="Proton donor" evidence="12">
    <location>
        <position position="837"/>
    </location>
</feature>
<feature type="binding site" evidence="13">
    <location>
        <position position="623"/>
    </location>
    <ligand>
        <name>substrate</name>
    </ligand>
</feature>
<evidence type="ECO:0000256" key="2">
    <source>
        <dbReference type="ARBA" id="ARBA00007837"/>
    </source>
</evidence>
<feature type="domain" description="PEP-utilising enzyme mobile" evidence="15">
    <location>
        <begin position="427"/>
        <end position="508"/>
    </location>
</feature>
<evidence type="ECO:0000313" key="18">
    <source>
        <dbReference type="EMBL" id="SHH31575.1"/>
    </source>
</evidence>
<dbReference type="InterPro" id="IPR002192">
    <property type="entry name" value="PPDK_AMP/ATP-bd"/>
</dbReference>
<evidence type="ECO:0000259" key="17">
    <source>
        <dbReference type="Pfam" id="PF02896"/>
    </source>
</evidence>
<evidence type="ECO:0000256" key="4">
    <source>
        <dbReference type="ARBA" id="ARBA00020138"/>
    </source>
</evidence>
<dbReference type="NCBIfam" id="NF004531">
    <property type="entry name" value="PRK05878.1"/>
    <property type="match status" value="1"/>
</dbReference>
<dbReference type="Gene3D" id="3.30.1490.20">
    <property type="entry name" value="ATP-grasp fold, A domain"/>
    <property type="match status" value="1"/>
</dbReference>
<keyword evidence="7" id="KW-0547">Nucleotide-binding</keyword>
<dbReference type="GO" id="GO:0005524">
    <property type="term" value="F:ATP binding"/>
    <property type="evidence" value="ECO:0007669"/>
    <property type="project" value="UniProtKB-UniRule"/>
</dbReference>
<feature type="binding site" evidence="14">
    <location>
        <position position="751"/>
    </location>
    <ligand>
        <name>Mg(2+)</name>
        <dbReference type="ChEBI" id="CHEBI:18420"/>
    </ligand>
</feature>
<dbReference type="AlphaFoldDB" id="A0A1M5RZD3"/>
<dbReference type="InterPro" id="IPR015813">
    <property type="entry name" value="Pyrv/PenolPyrv_kinase-like_dom"/>
</dbReference>
<comment type="cofactor">
    <cofactor evidence="1 11 14">
        <name>Mg(2+)</name>
        <dbReference type="ChEBI" id="CHEBI:18420"/>
    </cofactor>
</comment>
<feature type="active site" description="Tele-phosphohistidine intermediate" evidence="12">
    <location>
        <position position="460"/>
    </location>
</feature>
<keyword evidence="10 14" id="KW-0460">Magnesium</keyword>
<feature type="binding site" evidence="13">
    <location>
        <position position="773"/>
    </location>
    <ligand>
        <name>substrate</name>
    </ligand>
</feature>
<evidence type="ECO:0000256" key="14">
    <source>
        <dbReference type="PIRSR" id="PIRSR000853-3"/>
    </source>
</evidence>
<dbReference type="Pfam" id="PF02896">
    <property type="entry name" value="PEP-utilizers_C"/>
    <property type="match status" value="1"/>
</dbReference>
<feature type="domain" description="Pyruvate phosphate dikinase AMP/ATP-binding" evidence="16">
    <location>
        <begin position="301"/>
        <end position="355"/>
    </location>
</feature>
<accession>A0A1M5RZD3</accession>
<evidence type="ECO:0000256" key="9">
    <source>
        <dbReference type="ARBA" id="ARBA00022840"/>
    </source>
</evidence>
<feature type="binding site" evidence="13">
    <location>
        <position position="774"/>
    </location>
    <ligand>
        <name>substrate</name>
    </ligand>
</feature>
<dbReference type="RefSeq" id="WP_073072267.1">
    <property type="nucleotide sequence ID" value="NZ_FQXN01000002.1"/>
</dbReference>
<dbReference type="Pfam" id="PF00391">
    <property type="entry name" value="PEP-utilizers"/>
    <property type="match status" value="1"/>
</dbReference>
<dbReference type="NCBIfam" id="TIGR01828">
    <property type="entry name" value="pyru_phos_dikin"/>
    <property type="match status" value="1"/>
</dbReference>
<evidence type="ECO:0000256" key="3">
    <source>
        <dbReference type="ARBA" id="ARBA00011994"/>
    </source>
</evidence>
<name>A0A1M5RZD3_9BACT</name>
<dbReference type="GO" id="GO:0016301">
    <property type="term" value="F:kinase activity"/>
    <property type="evidence" value="ECO:0007669"/>
    <property type="project" value="UniProtKB-UniRule"/>
</dbReference>
<dbReference type="EMBL" id="FQXN01000002">
    <property type="protein sequence ID" value="SHH31575.1"/>
    <property type="molecule type" value="Genomic_DNA"/>
</dbReference>
<keyword evidence="8 18" id="KW-0418">Kinase</keyword>
<dbReference type="PANTHER" id="PTHR22931:SF9">
    <property type="entry name" value="PYRUVATE, PHOSPHATE DIKINASE 1, CHLOROPLASTIC"/>
    <property type="match status" value="1"/>
</dbReference>
<feature type="binding site" evidence="14">
    <location>
        <position position="775"/>
    </location>
    <ligand>
        <name>Mg(2+)</name>
        <dbReference type="ChEBI" id="CHEBI:18420"/>
    </ligand>
</feature>
<dbReference type="STRING" id="1123380.SAMN02745199_0712"/>
<dbReference type="Gene3D" id="3.50.30.10">
    <property type="entry name" value="Phosphohistidine domain"/>
    <property type="match status" value="1"/>
</dbReference>
<evidence type="ECO:0000256" key="10">
    <source>
        <dbReference type="ARBA" id="ARBA00022842"/>
    </source>
</evidence>
<dbReference type="InterPro" id="IPR023151">
    <property type="entry name" value="PEP_util_CS"/>
</dbReference>
<dbReference type="SUPFAM" id="SSF56059">
    <property type="entry name" value="Glutathione synthetase ATP-binding domain-like"/>
    <property type="match status" value="1"/>
</dbReference>
<dbReference type="OrthoDB" id="9765468at2"/>
<dbReference type="InterPro" id="IPR013815">
    <property type="entry name" value="ATP_grasp_subdomain_1"/>
</dbReference>
<dbReference type="Gene3D" id="3.30.470.20">
    <property type="entry name" value="ATP-grasp fold, B domain"/>
    <property type="match status" value="1"/>
</dbReference>
<dbReference type="Pfam" id="PF01326">
    <property type="entry name" value="PPDK_N"/>
    <property type="match status" value="2"/>
</dbReference>
<feature type="domain" description="Pyruvate phosphate dikinase AMP/ATP-binding" evidence="16">
    <location>
        <begin position="22"/>
        <end position="293"/>
    </location>
</feature>
<dbReference type="GO" id="GO:0050242">
    <property type="term" value="F:pyruvate, phosphate dikinase activity"/>
    <property type="evidence" value="ECO:0007669"/>
    <property type="project" value="UniProtKB-UniRule"/>
</dbReference>
<feature type="binding site" evidence="13">
    <location>
        <position position="751"/>
    </location>
    <ligand>
        <name>substrate</name>
    </ligand>
</feature>
<dbReference type="InterPro" id="IPR008279">
    <property type="entry name" value="PEP-util_enz_mobile_dom"/>
</dbReference>
<dbReference type="SUPFAM" id="SSF51621">
    <property type="entry name" value="Phosphoenolpyruvate/pyruvate domain"/>
    <property type="match status" value="1"/>
</dbReference>
<dbReference type="InterPro" id="IPR040442">
    <property type="entry name" value="Pyrv_kinase-like_dom_sf"/>
</dbReference>
<evidence type="ECO:0000259" key="15">
    <source>
        <dbReference type="Pfam" id="PF00391"/>
    </source>
</evidence>
<keyword evidence="6 14" id="KW-0479">Metal-binding</keyword>
<dbReference type="InterPro" id="IPR036637">
    <property type="entry name" value="Phosphohistidine_dom_sf"/>
</dbReference>
<evidence type="ECO:0000256" key="1">
    <source>
        <dbReference type="ARBA" id="ARBA00001946"/>
    </source>
</evidence>
<dbReference type="InterPro" id="IPR000121">
    <property type="entry name" value="PEP_util_C"/>
</dbReference>
<dbReference type="SUPFAM" id="SSF52009">
    <property type="entry name" value="Phosphohistidine domain"/>
    <property type="match status" value="1"/>
</dbReference>
<evidence type="ECO:0000256" key="8">
    <source>
        <dbReference type="ARBA" id="ARBA00022777"/>
    </source>
</evidence>
<feature type="binding site" evidence="13">
    <location>
        <position position="567"/>
    </location>
    <ligand>
        <name>substrate</name>
    </ligand>
</feature>
<evidence type="ECO:0000256" key="7">
    <source>
        <dbReference type="ARBA" id="ARBA00022741"/>
    </source>
</evidence>
<reference evidence="19" key="1">
    <citation type="submission" date="2016-11" db="EMBL/GenBank/DDBJ databases">
        <authorList>
            <person name="Varghese N."/>
            <person name="Submissions S."/>
        </authorList>
    </citation>
    <scope>NUCLEOTIDE SEQUENCE [LARGE SCALE GENOMIC DNA]</scope>
    <source>
        <strain evidence="19">DSM 15807</strain>
    </source>
</reference>
<organism evidence="18 19">
    <name type="scientific">Thermosipho atlanticus DSM 15807</name>
    <dbReference type="NCBI Taxonomy" id="1123380"/>
    <lineage>
        <taxon>Bacteria</taxon>
        <taxon>Thermotogati</taxon>
        <taxon>Thermotogota</taxon>
        <taxon>Thermotogae</taxon>
        <taxon>Thermotogales</taxon>
        <taxon>Fervidobacteriaceae</taxon>
        <taxon>Thermosipho</taxon>
    </lineage>
</organism>
<comment type="catalytic activity">
    <reaction evidence="11">
        <text>pyruvate + phosphate + ATP = phosphoenolpyruvate + AMP + diphosphate + H(+)</text>
        <dbReference type="Rhea" id="RHEA:10756"/>
        <dbReference type="ChEBI" id="CHEBI:15361"/>
        <dbReference type="ChEBI" id="CHEBI:15378"/>
        <dbReference type="ChEBI" id="CHEBI:30616"/>
        <dbReference type="ChEBI" id="CHEBI:33019"/>
        <dbReference type="ChEBI" id="CHEBI:43474"/>
        <dbReference type="ChEBI" id="CHEBI:58702"/>
        <dbReference type="ChEBI" id="CHEBI:456215"/>
        <dbReference type="EC" id="2.7.9.1"/>
    </reaction>
</comment>
<dbReference type="Proteomes" id="UP000242592">
    <property type="component" value="Unassembled WGS sequence"/>
</dbReference>
<evidence type="ECO:0000259" key="16">
    <source>
        <dbReference type="Pfam" id="PF01326"/>
    </source>
</evidence>
<protein>
    <recommendedName>
        <fullName evidence="4 11">Pyruvate, phosphate dikinase</fullName>
        <ecNumber evidence="3 11">2.7.9.1</ecNumber>
    </recommendedName>
</protein>
<gene>
    <name evidence="18" type="ORF">SAMN02745199_0712</name>
</gene>
<comment type="similarity">
    <text evidence="2 11">Belongs to the PEP-utilizing enzyme family.</text>
</comment>
<keyword evidence="19" id="KW-1185">Reference proteome</keyword>
<feature type="binding site" evidence="13">
    <location>
        <position position="772"/>
    </location>
    <ligand>
        <name>substrate</name>
    </ligand>
</feature>
<dbReference type="PROSITE" id="PS00370">
    <property type="entry name" value="PEP_ENZYMES_PHOS_SITE"/>
    <property type="match status" value="1"/>
</dbReference>
<proteinExistence type="inferred from homology"/>
<sequence length="881" mass="97782">MLKKWVYFFANGKAEGRADMKELLGGKGANLAEMTNLGIPVPPGFTISTEVCKYYYDHGKTYPDDLKEQVDNALKRLEEVTGKKLGDPERPLLVSVRSGAAVSMPGMMDTILNLGLNDETVKGLAKLTNNERFAYDAYRRFLQMFGDTALGISHAEFEKALEARKQAKGVKLDVELDAEDLKALVEDYKEIYKKFGKEFPQDTYKQLWAAIDAVFGSWMNERAIKYRQINNIKEGELLGTAVNIVTMVFGNMGDDSGTGVCFTRDPNTGEKKPYGEFLQNAQGEDVVAGIRTPVPLDELRKINESVYNELISIMERLEKHYKDMQDIEFTIEKGKLYILQTRNGKRTSQAAIKIAVDLVHEGLIDKETAVMRVRPEDVERVLHAKFDENEIKNAKVVAKGLPASPGAATGKVYFDAHKAEEMAGKGEKVILVRPETSPEDVGGMNAAEGILTARGGMTSHAAVVARGMGKPAIVGAEEIVVDEEKLEFRVNDVVVKEGDWISIDGLTGNVYLGKITTVKPQGLEGPVAELLNWADEIRRLGVRTNADVPRDAKVAREFGAEGIGLCRTEHMFFEKDRIPKVRRMIVAKTKEQREAALAELLPLQKEDFKGLFRIMKGLPVTIRLIDPPLHEFLPNDEEQMKEVAEQTGITVEELKSVVEQLHELNPMLGHRGCRLTITYPEIAVMQTKAIIGAAIELKKEENIEVIPEIMIPLVGHINELKYVKKVVTETADALIKEEGVDLKYKVGTMIEIPRAAITADQIAQEAEFFSFGTNDLTQMTFGFSRDDVGKFLPEYLEKGILEHDPFKSLDWDGVGQLVKMGTEKGKAARNDLKVGVCGEHGGDPRSILFFDAAGLDYVSCSPYRVPVARIAAAQATIKNKK</sequence>
<keyword evidence="9" id="KW-0067">ATP-binding</keyword>
<dbReference type="PANTHER" id="PTHR22931">
    <property type="entry name" value="PHOSPHOENOLPYRUVATE DIKINASE-RELATED"/>
    <property type="match status" value="1"/>
</dbReference>
<dbReference type="PROSITE" id="PS00742">
    <property type="entry name" value="PEP_ENZYMES_2"/>
    <property type="match status" value="1"/>
</dbReference>
<evidence type="ECO:0000256" key="13">
    <source>
        <dbReference type="PIRSR" id="PIRSR000853-2"/>
    </source>
</evidence>
<keyword evidence="5" id="KW-0808">Transferase</keyword>
<dbReference type="InterPro" id="IPR018274">
    <property type="entry name" value="PEP_util_AS"/>
</dbReference>
<dbReference type="InterPro" id="IPR010121">
    <property type="entry name" value="Pyruvate_phosphate_dikinase"/>
</dbReference>
<feature type="domain" description="PEP-utilising enzyme C-terminal" evidence="17">
    <location>
        <begin position="528"/>
        <end position="875"/>
    </location>
</feature>
<dbReference type="GO" id="GO:0046872">
    <property type="term" value="F:metal ion binding"/>
    <property type="evidence" value="ECO:0007669"/>
    <property type="project" value="UniProtKB-UniRule"/>
</dbReference>
<feature type="binding site" evidence="13">
    <location>
        <position position="775"/>
    </location>
    <ligand>
        <name>substrate</name>
    </ligand>
</feature>
<evidence type="ECO:0000313" key="19">
    <source>
        <dbReference type="Proteomes" id="UP000242592"/>
    </source>
</evidence>